<protein>
    <submittedName>
        <fullName evidence="1">Uncharacterized protein</fullName>
    </submittedName>
</protein>
<evidence type="ECO:0000313" key="2">
    <source>
        <dbReference type="Proteomes" id="UP001732700"/>
    </source>
</evidence>
<name>A0ACD5XQA0_AVESA</name>
<organism evidence="1 2">
    <name type="scientific">Avena sativa</name>
    <name type="common">Oat</name>
    <dbReference type="NCBI Taxonomy" id="4498"/>
    <lineage>
        <taxon>Eukaryota</taxon>
        <taxon>Viridiplantae</taxon>
        <taxon>Streptophyta</taxon>
        <taxon>Embryophyta</taxon>
        <taxon>Tracheophyta</taxon>
        <taxon>Spermatophyta</taxon>
        <taxon>Magnoliopsida</taxon>
        <taxon>Liliopsida</taxon>
        <taxon>Poales</taxon>
        <taxon>Poaceae</taxon>
        <taxon>BOP clade</taxon>
        <taxon>Pooideae</taxon>
        <taxon>Poodae</taxon>
        <taxon>Poeae</taxon>
        <taxon>Poeae Chloroplast Group 1 (Aveneae type)</taxon>
        <taxon>Aveninae</taxon>
        <taxon>Avena</taxon>
    </lineage>
</organism>
<dbReference type="EnsemblPlants" id="AVESA.00010b.r2.5AG0837220.3">
    <property type="protein sequence ID" value="AVESA.00010b.r2.5AG0837220.3.CDS"/>
    <property type="gene ID" value="AVESA.00010b.r2.5AG0837220"/>
</dbReference>
<sequence length="235" mass="24874">MEQLSRALVALLALVAAAEAAAAADFDGGDDVLPFHYDRVFSFGDSLTDTGNAAILPATAGGPFSRAPYGETYFHHPSGRASDGRLIIDFIVESLGLPQPTPYLAGETAEDFRHGANFAVGGATALDPAFLKSKGVTTFVPVSLSNETTWLNNVFHLLASSAYEQSNTNIMASSVVYFGEIGVNDYIFALFSNRTAELAVSLVPDIVAVTRSALTVKTDLHDSINTLTSSFTSNQ</sequence>
<reference evidence="1" key="2">
    <citation type="submission" date="2025-09" db="UniProtKB">
        <authorList>
            <consortium name="EnsemblPlants"/>
        </authorList>
    </citation>
    <scope>IDENTIFICATION</scope>
</reference>
<accession>A0ACD5XQA0</accession>
<keyword evidence="2" id="KW-1185">Reference proteome</keyword>
<dbReference type="Proteomes" id="UP001732700">
    <property type="component" value="Chromosome 5A"/>
</dbReference>
<proteinExistence type="predicted"/>
<reference evidence="1" key="1">
    <citation type="submission" date="2021-05" db="EMBL/GenBank/DDBJ databases">
        <authorList>
            <person name="Scholz U."/>
            <person name="Mascher M."/>
            <person name="Fiebig A."/>
        </authorList>
    </citation>
    <scope>NUCLEOTIDE SEQUENCE [LARGE SCALE GENOMIC DNA]</scope>
</reference>
<evidence type="ECO:0000313" key="1">
    <source>
        <dbReference type="EnsemblPlants" id="AVESA.00010b.r2.5AG0837220.3.CDS"/>
    </source>
</evidence>